<feature type="domain" description="UBR-type" evidence="6">
    <location>
        <begin position="56"/>
        <end position="134"/>
    </location>
</feature>
<feature type="region of interest" description="Disordered" evidence="5">
    <location>
        <begin position="211"/>
        <end position="248"/>
    </location>
</feature>
<gene>
    <name evidence="7" type="ORF">PISL3812_03170</name>
</gene>
<evidence type="ECO:0000256" key="2">
    <source>
        <dbReference type="ARBA" id="ARBA00022771"/>
    </source>
</evidence>
<organism evidence="7 8">
    <name type="scientific">Talaromyces islandicus</name>
    <name type="common">Penicillium islandicum</name>
    <dbReference type="NCBI Taxonomy" id="28573"/>
    <lineage>
        <taxon>Eukaryota</taxon>
        <taxon>Fungi</taxon>
        <taxon>Dikarya</taxon>
        <taxon>Ascomycota</taxon>
        <taxon>Pezizomycotina</taxon>
        <taxon>Eurotiomycetes</taxon>
        <taxon>Eurotiomycetidae</taxon>
        <taxon>Eurotiales</taxon>
        <taxon>Trichocomaceae</taxon>
        <taxon>Talaromyces</taxon>
        <taxon>Talaromyces sect. Islandici</taxon>
    </lineage>
</organism>
<dbReference type="GO" id="GO:0005737">
    <property type="term" value="C:cytoplasm"/>
    <property type="evidence" value="ECO:0007669"/>
    <property type="project" value="TreeGrafter"/>
</dbReference>
<keyword evidence="2" id="KW-0863">Zinc-finger</keyword>
<evidence type="ECO:0000256" key="5">
    <source>
        <dbReference type="SAM" id="MobiDB-lite"/>
    </source>
</evidence>
<feature type="region of interest" description="Disordered" evidence="5">
    <location>
        <begin position="1"/>
        <end position="31"/>
    </location>
</feature>
<keyword evidence="1" id="KW-0479">Metal-binding</keyword>
<dbReference type="EMBL" id="CVMT01000002">
    <property type="protein sequence ID" value="CRG86167.1"/>
    <property type="molecule type" value="Genomic_DNA"/>
</dbReference>
<dbReference type="InterPro" id="IPR003126">
    <property type="entry name" value="Znf_UBR"/>
</dbReference>
<dbReference type="Pfam" id="PF02207">
    <property type="entry name" value="zf-UBR"/>
    <property type="match status" value="1"/>
</dbReference>
<feature type="compositionally biased region" description="Acidic residues" evidence="5">
    <location>
        <begin position="397"/>
        <end position="412"/>
    </location>
</feature>
<sequence>MASQDKPSQPTDGHDQPASRRRESFVSQDSHTAKEYIESQLQLEADAREVLPYAFDSCTKELGPLRQTLFACLTCNPPPSNNEDPYTAAGVCYSCSISCHGEHTLVELFTKRNFECDCGTTRLPENSTCTLRADPVTGTKGVHSQTPADGNKYNHNFRNRFCGCGEEYDPNMEKGTMFQCLGLGTVETGGCGEDWWHPECLIGLPRGWQNAAKAEGEPEPASGNDAKQEDKTGGEDEEEAPLPPGFPDEDDFETFICYKCLNSNPWLKKYAGTKGFLSPVYKGKDEDLEKVDEEATETQKPKEEKFQSRKRKADDDEPEEDRDAKRSKGGEETKLETIQEDPQQKPATETVKHKHESLPDKAPVGAFSLFLKEDFRNHLCHCPDCFHHLVPHPQLREEEEAYEPPLSEDGDEANGGGSQGTGSLLDRGEAALSNIDRVRAIEGAMVYNHLRDKVKAFLKPFAESGQAVGADDIKSYFEKLRGDDLDIKEAGGQASAYGKNPDGNNGEDGSNRKGQSGTLQFCVLVSFLGDVVRLTIFQDIDVDPGTGF</sequence>
<evidence type="ECO:0000256" key="3">
    <source>
        <dbReference type="ARBA" id="ARBA00022833"/>
    </source>
</evidence>
<feature type="region of interest" description="Disordered" evidence="5">
    <location>
        <begin position="288"/>
        <end position="359"/>
    </location>
</feature>
<dbReference type="OMA" id="GAMVYNH"/>
<dbReference type="PANTHER" id="PTHR13513:SF9">
    <property type="entry name" value="E3 UBIQUITIN-PROTEIN LIGASE UBR7-RELATED"/>
    <property type="match status" value="1"/>
</dbReference>
<feature type="compositionally biased region" description="Polar residues" evidence="5">
    <location>
        <begin position="1"/>
        <end position="11"/>
    </location>
</feature>
<dbReference type="PANTHER" id="PTHR13513">
    <property type="entry name" value="E3 UBIQUITIN-PROTEIN LIGASE UBR7"/>
    <property type="match status" value="1"/>
</dbReference>
<dbReference type="Proteomes" id="UP000054383">
    <property type="component" value="Unassembled WGS sequence"/>
</dbReference>
<dbReference type="SMART" id="SM00396">
    <property type="entry name" value="ZnF_UBR1"/>
    <property type="match status" value="1"/>
</dbReference>
<accession>A0A0U1LRZ4</accession>
<keyword evidence="8" id="KW-1185">Reference proteome</keyword>
<evidence type="ECO:0000313" key="8">
    <source>
        <dbReference type="Proteomes" id="UP000054383"/>
    </source>
</evidence>
<feature type="compositionally biased region" description="Basic and acidic residues" evidence="5">
    <location>
        <begin position="322"/>
        <end position="337"/>
    </location>
</feature>
<reference evidence="7 8" key="1">
    <citation type="submission" date="2015-04" db="EMBL/GenBank/DDBJ databases">
        <authorList>
            <person name="Syromyatnikov M.Y."/>
            <person name="Popov V.N."/>
        </authorList>
    </citation>
    <scope>NUCLEOTIDE SEQUENCE [LARGE SCALE GENOMIC DNA]</scope>
    <source>
        <strain evidence="7">WF-38-12</strain>
    </source>
</reference>
<dbReference type="InterPro" id="IPR040204">
    <property type="entry name" value="UBR7"/>
</dbReference>
<feature type="compositionally biased region" description="Basic and acidic residues" evidence="5">
    <location>
        <begin position="297"/>
        <end position="307"/>
    </location>
</feature>
<feature type="region of interest" description="Disordered" evidence="5">
    <location>
        <begin position="492"/>
        <end position="513"/>
    </location>
</feature>
<keyword evidence="3" id="KW-0862">Zinc</keyword>
<name>A0A0U1LRZ4_TALIS</name>
<evidence type="ECO:0000313" key="7">
    <source>
        <dbReference type="EMBL" id="CRG86167.1"/>
    </source>
</evidence>
<dbReference type="GO" id="GO:0061630">
    <property type="term" value="F:ubiquitin protein ligase activity"/>
    <property type="evidence" value="ECO:0007669"/>
    <property type="project" value="InterPro"/>
</dbReference>
<dbReference type="GO" id="GO:0008270">
    <property type="term" value="F:zinc ion binding"/>
    <property type="evidence" value="ECO:0007669"/>
    <property type="project" value="UniProtKB-KW"/>
</dbReference>
<dbReference type="AlphaFoldDB" id="A0A0U1LRZ4"/>
<dbReference type="CDD" id="cd19677">
    <property type="entry name" value="UBR-box_UBR7"/>
    <property type="match status" value="1"/>
</dbReference>
<evidence type="ECO:0000256" key="1">
    <source>
        <dbReference type="ARBA" id="ARBA00022723"/>
    </source>
</evidence>
<feature type="region of interest" description="Disordered" evidence="5">
    <location>
        <begin position="397"/>
        <end position="425"/>
    </location>
</feature>
<evidence type="ECO:0000256" key="4">
    <source>
        <dbReference type="PROSITE-ProRule" id="PRU00508"/>
    </source>
</evidence>
<dbReference type="PROSITE" id="PS51157">
    <property type="entry name" value="ZF_UBR"/>
    <property type="match status" value="1"/>
</dbReference>
<feature type="zinc finger region" description="UBR-type" evidence="4">
    <location>
        <begin position="56"/>
        <end position="134"/>
    </location>
</feature>
<protein>
    <submittedName>
        <fullName evidence="7">Protein mlo2</fullName>
    </submittedName>
</protein>
<evidence type="ECO:0000259" key="6">
    <source>
        <dbReference type="PROSITE" id="PS51157"/>
    </source>
</evidence>
<proteinExistence type="predicted"/>
<dbReference type="OrthoDB" id="10262564at2759"/>
<dbReference type="STRING" id="28573.A0A0U1LRZ4"/>
<dbReference type="InterPro" id="IPR047506">
    <property type="entry name" value="UBR7-like_UBR-box"/>
</dbReference>
<feature type="compositionally biased region" description="Basic and acidic residues" evidence="5">
    <location>
        <begin position="12"/>
        <end position="24"/>
    </location>
</feature>